<dbReference type="InterPro" id="IPR028081">
    <property type="entry name" value="Leu-bd"/>
</dbReference>
<protein>
    <submittedName>
        <fullName evidence="7">ABC transporter substrate-binding protein</fullName>
    </submittedName>
</protein>
<evidence type="ECO:0000313" key="7">
    <source>
        <dbReference type="EMBL" id="MEA1605132.1"/>
    </source>
</evidence>
<evidence type="ECO:0000256" key="5">
    <source>
        <dbReference type="SAM" id="SignalP"/>
    </source>
</evidence>
<dbReference type="Proteomes" id="UP001292571">
    <property type="component" value="Unassembled WGS sequence"/>
</dbReference>
<dbReference type="PANTHER" id="PTHR47235">
    <property type="entry name" value="BLR6548 PROTEIN"/>
    <property type="match status" value="1"/>
</dbReference>
<dbReference type="PRINTS" id="PR00337">
    <property type="entry name" value="LEUILEVALBP"/>
</dbReference>
<gene>
    <name evidence="7" type="ORF">SOP97_04765</name>
</gene>
<keyword evidence="4" id="KW-0029">Amino-acid transport</keyword>
<proteinExistence type="inferred from homology"/>
<dbReference type="CDD" id="cd19978">
    <property type="entry name" value="PBP1_ABC_ligand_binding-like"/>
    <property type="match status" value="1"/>
</dbReference>
<accession>A0ABU5P643</accession>
<evidence type="ECO:0000259" key="6">
    <source>
        <dbReference type="Pfam" id="PF13458"/>
    </source>
</evidence>
<sequence>MTFRQRLVSLFISCLLLPGLSVAAEPGLSPDEVRVGMVNAQSGPAAALGQSMRNGVQAYFQRINAAGGVHGRRISLLSLDDGYEPSRTAVHTQSLLKTRQVFALLGYVGTPTSRTAVPIAQRAQVPYLFPFSGAEFLRTPVKPGVFNIRASYIEETEQLVERITADLKLSKIAILMQDDSFGESVKSGLNGALLKRDLKIYAQARIQRNSLEVTEAIKALQRTQPEAVFFVGTYKQLAAAIKQAKALNFKTRFISVSFIGSERLIAVAGRDADGVYISQVVPSPNDTSHALVQAYKADMQGTDVDHASLEGYIGARVFIEALRKAGAAPTREAFIDALEHLDMDLGGFTVAFSRNRHQGSDAVYLTRIEQGKAVTVTTMR</sequence>
<comment type="similarity">
    <text evidence="1">Belongs to the leucine-binding protein family.</text>
</comment>
<organism evidence="7 8">
    <name type="scientific">Pseudomonas spirodelae</name>
    <dbReference type="NCBI Taxonomy" id="3101751"/>
    <lineage>
        <taxon>Bacteria</taxon>
        <taxon>Pseudomonadati</taxon>
        <taxon>Pseudomonadota</taxon>
        <taxon>Gammaproteobacteria</taxon>
        <taxon>Pseudomonadales</taxon>
        <taxon>Pseudomonadaceae</taxon>
        <taxon>Pseudomonas</taxon>
    </lineage>
</organism>
<feature type="signal peptide" evidence="5">
    <location>
        <begin position="1"/>
        <end position="23"/>
    </location>
</feature>
<dbReference type="EMBL" id="JAYEET010000012">
    <property type="protein sequence ID" value="MEA1605132.1"/>
    <property type="molecule type" value="Genomic_DNA"/>
</dbReference>
<evidence type="ECO:0000256" key="3">
    <source>
        <dbReference type="ARBA" id="ARBA00022729"/>
    </source>
</evidence>
<keyword evidence="3 5" id="KW-0732">Signal</keyword>
<comment type="caution">
    <text evidence="7">The sequence shown here is derived from an EMBL/GenBank/DDBJ whole genome shotgun (WGS) entry which is preliminary data.</text>
</comment>
<dbReference type="InterPro" id="IPR028082">
    <property type="entry name" value="Peripla_BP_I"/>
</dbReference>
<keyword evidence="8" id="KW-1185">Reference proteome</keyword>
<dbReference type="Gene3D" id="3.40.50.2300">
    <property type="match status" value="2"/>
</dbReference>
<name>A0ABU5P643_9PSED</name>
<dbReference type="Pfam" id="PF13458">
    <property type="entry name" value="Peripla_BP_6"/>
    <property type="match status" value="1"/>
</dbReference>
<dbReference type="SUPFAM" id="SSF53822">
    <property type="entry name" value="Periplasmic binding protein-like I"/>
    <property type="match status" value="1"/>
</dbReference>
<dbReference type="RefSeq" id="WP_322948406.1">
    <property type="nucleotide sequence ID" value="NZ_JAYEET010000012.1"/>
</dbReference>
<reference evidence="7 8" key="1">
    <citation type="submission" date="2023-12" db="EMBL/GenBank/DDBJ databases">
        <title>Pseudomonas sp. T5W1.</title>
        <authorList>
            <person name="Maltman C."/>
        </authorList>
    </citation>
    <scope>NUCLEOTIDE SEQUENCE [LARGE SCALE GENOMIC DNA]</scope>
    <source>
        <strain evidence="7 8">T5W1</strain>
    </source>
</reference>
<evidence type="ECO:0000256" key="1">
    <source>
        <dbReference type="ARBA" id="ARBA00010062"/>
    </source>
</evidence>
<keyword evidence="2" id="KW-0813">Transport</keyword>
<dbReference type="PANTHER" id="PTHR47235:SF1">
    <property type="entry name" value="BLR6548 PROTEIN"/>
    <property type="match status" value="1"/>
</dbReference>
<evidence type="ECO:0000256" key="4">
    <source>
        <dbReference type="ARBA" id="ARBA00022970"/>
    </source>
</evidence>
<dbReference type="InterPro" id="IPR000709">
    <property type="entry name" value="Leu_Ile_Val-bd"/>
</dbReference>
<evidence type="ECO:0000256" key="2">
    <source>
        <dbReference type="ARBA" id="ARBA00022448"/>
    </source>
</evidence>
<evidence type="ECO:0000313" key="8">
    <source>
        <dbReference type="Proteomes" id="UP001292571"/>
    </source>
</evidence>
<feature type="domain" description="Leucine-binding protein" evidence="6">
    <location>
        <begin position="32"/>
        <end position="371"/>
    </location>
</feature>
<feature type="chain" id="PRO_5047220118" evidence="5">
    <location>
        <begin position="24"/>
        <end position="380"/>
    </location>
</feature>